<gene>
    <name evidence="2" type="ORF">GQ55_7G213900</name>
</gene>
<evidence type="ECO:0000256" key="1">
    <source>
        <dbReference type="SAM" id="MobiDB-lite"/>
    </source>
</evidence>
<dbReference type="Gramene" id="PUZ48042">
    <property type="protein sequence ID" value="PUZ48042"/>
    <property type="gene ID" value="GQ55_7G213900"/>
</dbReference>
<feature type="compositionally biased region" description="Basic and acidic residues" evidence="1">
    <location>
        <begin position="21"/>
        <end position="30"/>
    </location>
</feature>
<evidence type="ECO:0000313" key="2">
    <source>
        <dbReference type="EMBL" id="PUZ48042.1"/>
    </source>
</evidence>
<organism evidence="2 3">
    <name type="scientific">Panicum hallii var. hallii</name>
    <dbReference type="NCBI Taxonomy" id="1504633"/>
    <lineage>
        <taxon>Eukaryota</taxon>
        <taxon>Viridiplantae</taxon>
        <taxon>Streptophyta</taxon>
        <taxon>Embryophyta</taxon>
        <taxon>Tracheophyta</taxon>
        <taxon>Spermatophyta</taxon>
        <taxon>Magnoliopsida</taxon>
        <taxon>Liliopsida</taxon>
        <taxon>Poales</taxon>
        <taxon>Poaceae</taxon>
        <taxon>PACMAD clade</taxon>
        <taxon>Panicoideae</taxon>
        <taxon>Panicodae</taxon>
        <taxon>Paniceae</taxon>
        <taxon>Panicinae</taxon>
        <taxon>Panicum</taxon>
        <taxon>Panicum sect. Panicum</taxon>
    </lineage>
</organism>
<dbReference type="EMBL" id="CM009755">
    <property type="protein sequence ID" value="PUZ48042.1"/>
    <property type="molecule type" value="Genomic_DNA"/>
</dbReference>
<proteinExistence type="predicted"/>
<name>A0A2T7CXH6_9POAL</name>
<feature type="region of interest" description="Disordered" evidence="1">
    <location>
        <begin position="14"/>
        <end position="40"/>
    </location>
</feature>
<evidence type="ECO:0000313" key="3">
    <source>
        <dbReference type="Proteomes" id="UP000244336"/>
    </source>
</evidence>
<dbReference type="AlphaFoldDB" id="A0A2T7CXH6"/>
<protein>
    <submittedName>
        <fullName evidence="2">Uncharacterized protein</fullName>
    </submittedName>
</protein>
<sequence>MGVLLLKIGACSRAGRSSAPLEERSSEGGNRDPISVGKKSRTADILMEEEGDNFLKMEAWSACLKTLDESLIPEEVLAAPLSGLVAVL</sequence>
<keyword evidence="3" id="KW-1185">Reference proteome</keyword>
<accession>A0A2T7CXH6</accession>
<reference evidence="2 3" key="1">
    <citation type="submission" date="2018-04" db="EMBL/GenBank/DDBJ databases">
        <title>WGS assembly of Panicum hallii var. hallii HAL2.</title>
        <authorList>
            <person name="Lovell J."/>
            <person name="Jenkins J."/>
            <person name="Lowry D."/>
            <person name="Mamidi S."/>
            <person name="Sreedasyam A."/>
            <person name="Weng X."/>
            <person name="Barry K."/>
            <person name="Bonette J."/>
            <person name="Campitelli B."/>
            <person name="Daum C."/>
            <person name="Gordon S."/>
            <person name="Gould B."/>
            <person name="Lipzen A."/>
            <person name="MacQueen A."/>
            <person name="Palacio-Mejia J."/>
            <person name="Plott C."/>
            <person name="Shakirov E."/>
            <person name="Shu S."/>
            <person name="Yoshinaga Y."/>
            <person name="Zane M."/>
            <person name="Rokhsar D."/>
            <person name="Grimwood J."/>
            <person name="Schmutz J."/>
            <person name="Juenger T."/>
        </authorList>
    </citation>
    <scope>NUCLEOTIDE SEQUENCE [LARGE SCALE GENOMIC DNA]</scope>
    <source>
        <strain evidence="3">cv. HAL2</strain>
    </source>
</reference>
<dbReference type="Proteomes" id="UP000244336">
    <property type="component" value="Chromosome 7"/>
</dbReference>